<accession>E5DQ31</accession>
<name>E5DQ31_9CAUD</name>
<dbReference type="OrthoDB" id="27882at10239"/>
<organism evidence="1 2">
    <name type="scientific">Aeromonas phage PX29</name>
    <dbReference type="NCBI Taxonomy" id="926067"/>
    <lineage>
        <taxon>Viruses</taxon>
        <taxon>Duplodnaviria</taxon>
        <taxon>Heunggongvirae</taxon>
        <taxon>Uroviricota</taxon>
        <taxon>Caudoviricetes</taxon>
        <taxon>Pantevenvirales</taxon>
        <taxon>Straboviridae</taxon>
        <taxon>Angelvirus</taxon>
        <taxon>Angelvirus px29</taxon>
    </lineage>
</organism>
<protein>
    <submittedName>
        <fullName evidence="1">Uncharacterized protein</fullName>
    </submittedName>
</protein>
<proteinExistence type="predicted"/>
<sequence length="195" mass="22497">MLVSSKNQIKYDNNLSAVIVRKTDNKVTALMFTGKVVSINDNKAVIQIVGSGQFKEIDYNDYNIINDDLHHDAYTVNRVFTTVHEATAYVNRINNMDLTQIECRMLGMTNMIEIKYVVFIKNEIRLMPIEIRNHKVHSHNHRETKEIDGKTWYCDNTETRHTFTKVDGGGQCDVSDLLVKIFVDPHKAIDFYLGK</sequence>
<dbReference type="GeneID" id="18560022"/>
<dbReference type="RefSeq" id="YP_009011527.1">
    <property type="nucleotide sequence ID" value="NC_023688.1"/>
</dbReference>
<dbReference type="EMBL" id="GU396103">
    <property type="protein sequence ID" value="ADQ52817.1"/>
    <property type="molecule type" value="Genomic_DNA"/>
</dbReference>
<evidence type="ECO:0000313" key="1">
    <source>
        <dbReference type="EMBL" id="ADQ52817.1"/>
    </source>
</evidence>
<reference evidence="1 2" key="1">
    <citation type="journal article" date="2010" name="Virol. J.">
        <title>Genomes of the T4-related bacteriophages as windows on microbial genome evolution.</title>
        <authorList>
            <person name="Petrov V.M."/>
            <person name="Ratnayaka S."/>
            <person name="Nolan J.M."/>
            <person name="Miller E.S."/>
            <person name="Karam J.D."/>
        </authorList>
    </citation>
    <scope>NUCLEOTIDE SEQUENCE [LARGE SCALE GENOMIC DNA]</scope>
</reference>
<dbReference type="Proteomes" id="UP000008726">
    <property type="component" value="Segment"/>
</dbReference>
<evidence type="ECO:0000313" key="2">
    <source>
        <dbReference type="Proteomes" id="UP000008726"/>
    </source>
</evidence>
<gene>
    <name evidence="1" type="ORF">PX29p098</name>
</gene>
<keyword evidence="2" id="KW-1185">Reference proteome</keyword>
<dbReference type="KEGG" id="vg:18560022"/>